<dbReference type="Proteomes" id="UP000012960">
    <property type="component" value="Unplaced"/>
</dbReference>
<sequence>MAVLIRDYREQWVGKGRWASESWWRVADSPRTRATSGGGRPRMAAGDDGIAREATNPRTRIASEGKKSCAVDSLTRVVGDDETTRPDE</sequence>
<dbReference type="EnsemblPlants" id="Ma00_t04670.1">
    <property type="protein sequence ID" value="Ma00_p04670.1"/>
    <property type="gene ID" value="Ma00_g04670"/>
</dbReference>
<dbReference type="Gramene" id="Ma00_t04670.1">
    <property type="protein sequence ID" value="Ma00_p04670.1"/>
    <property type="gene ID" value="Ma00_g04670"/>
</dbReference>
<evidence type="ECO:0000313" key="4">
    <source>
        <dbReference type="Proteomes" id="UP000012960"/>
    </source>
</evidence>
<reference evidence="2" key="1">
    <citation type="submission" date="2021-03" db="EMBL/GenBank/DDBJ databases">
        <authorList>
            <consortium name="Genoscope - CEA"/>
            <person name="William W."/>
        </authorList>
    </citation>
    <scope>NUCLEOTIDE SEQUENCE</scope>
    <source>
        <strain evidence="2">Doubled-haploid Pahang</strain>
    </source>
</reference>
<organism evidence="3 4">
    <name type="scientific">Musa acuminata subsp. malaccensis</name>
    <name type="common">Wild banana</name>
    <name type="synonym">Musa malaccensis</name>
    <dbReference type="NCBI Taxonomy" id="214687"/>
    <lineage>
        <taxon>Eukaryota</taxon>
        <taxon>Viridiplantae</taxon>
        <taxon>Streptophyta</taxon>
        <taxon>Embryophyta</taxon>
        <taxon>Tracheophyta</taxon>
        <taxon>Spermatophyta</taxon>
        <taxon>Magnoliopsida</taxon>
        <taxon>Liliopsida</taxon>
        <taxon>Zingiberales</taxon>
        <taxon>Musaceae</taxon>
        <taxon>Musa</taxon>
    </lineage>
</organism>
<keyword evidence="4" id="KW-1185">Reference proteome</keyword>
<protein>
    <submittedName>
        <fullName evidence="2">(wild Malaysian banana) hypothetical protein</fullName>
    </submittedName>
</protein>
<dbReference type="EMBL" id="HG996469">
    <property type="protein sequence ID" value="CAG1842439.1"/>
    <property type="molecule type" value="Genomic_DNA"/>
</dbReference>
<feature type="region of interest" description="Disordered" evidence="1">
    <location>
        <begin position="30"/>
        <end position="69"/>
    </location>
</feature>
<evidence type="ECO:0000313" key="2">
    <source>
        <dbReference type="EMBL" id="CAG1842439.1"/>
    </source>
</evidence>
<accession>A0A804HNC2</accession>
<dbReference type="AlphaFoldDB" id="A0A804HNC2"/>
<gene>
    <name evidence="2" type="ORF">GSMUA_122340.1</name>
</gene>
<reference evidence="3" key="2">
    <citation type="submission" date="2021-05" db="UniProtKB">
        <authorList>
            <consortium name="EnsemblPlants"/>
        </authorList>
    </citation>
    <scope>IDENTIFICATION</scope>
    <source>
        <strain evidence="3">subsp. malaccensis</strain>
    </source>
</reference>
<evidence type="ECO:0000313" key="3">
    <source>
        <dbReference type="EnsemblPlants" id="Ma00_p04670.1"/>
    </source>
</evidence>
<dbReference type="InParanoid" id="A0A804HNC2"/>
<evidence type="ECO:0000256" key="1">
    <source>
        <dbReference type="SAM" id="MobiDB-lite"/>
    </source>
</evidence>
<name>A0A804HNC2_MUSAM</name>
<proteinExistence type="predicted"/>